<dbReference type="GO" id="GO:0016791">
    <property type="term" value="F:phosphatase activity"/>
    <property type="evidence" value="ECO:0007669"/>
    <property type="project" value="InterPro"/>
</dbReference>
<evidence type="ECO:0000313" key="6">
    <source>
        <dbReference type="EMBL" id="KAH9303275.1"/>
    </source>
</evidence>
<keyword evidence="2 5" id="KW-0479">Metal-binding</keyword>
<dbReference type="GO" id="GO:0046872">
    <property type="term" value="F:metal ion binding"/>
    <property type="evidence" value="ECO:0007669"/>
    <property type="project" value="UniProtKB-KW"/>
</dbReference>
<evidence type="ECO:0000256" key="5">
    <source>
        <dbReference type="PIRSR" id="PIRSR031051-3"/>
    </source>
</evidence>
<evidence type="ECO:0000256" key="1">
    <source>
        <dbReference type="ARBA" id="ARBA00001946"/>
    </source>
</evidence>
<evidence type="ECO:0000256" key="4">
    <source>
        <dbReference type="ARBA" id="ARBA00022842"/>
    </source>
</evidence>
<dbReference type="PANTHER" id="PTHR20889">
    <property type="entry name" value="PHOSPHATASE, ORPHAN 1, 2"/>
    <property type="match status" value="1"/>
</dbReference>
<dbReference type="AlphaFoldDB" id="A0AA38CMR5"/>
<keyword evidence="3" id="KW-0378">Hydrolase</keyword>
<dbReference type="EMBL" id="JAHRHJ020000009">
    <property type="protein sequence ID" value="KAH9303275.1"/>
    <property type="molecule type" value="Genomic_DNA"/>
</dbReference>
<comment type="cofactor">
    <cofactor evidence="1 5">
        <name>Mg(2+)</name>
        <dbReference type="ChEBI" id="CHEBI:18420"/>
    </cofactor>
</comment>
<sequence>DKMMGELHEQGRTISDIEASLRTIPLYPETIRAIKFAFSLGCDLRIVSDANIFFIKTILETHDLLHYFTEIKSNPAYVEESGRLRICPFHPFTEEPHGCALCPPNMCKGAIIEDMRNSIEDGWNKRFIYLGDGSGDFCPTLKLMEGDDVLPRKEYPLWKLIEKNPELVKAQVNGWSNAKDVEDLLLKLLKPTETDICLISCCE</sequence>
<evidence type="ECO:0000313" key="7">
    <source>
        <dbReference type="Proteomes" id="UP000824469"/>
    </source>
</evidence>
<dbReference type="PANTHER" id="PTHR20889:SF12">
    <property type="entry name" value="LP01149P"/>
    <property type="match status" value="1"/>
</dbReference>
<name>A0AA38CMR5_TAXCH</name>
<dbReference type="NCBIfam" id="TIGR01488">
    <property type="entry name" value="HAD-SF-IB"/>
    <property type="match status" value="1"/>
</dbReference>
<dbReference type="Pfam" id="PF06888">
    <property type="entry name" value="Put_Phosphatase"/>
    <property type="match status" value="1"/>
</dbReference>
<evidence type="ECO:0000256" key="2">
    <source>
        <dbReference type="ARBA" id="ARBA00022723"/>
    </source>
</evidence>
<proteinExistence type="predicted"/>
<evidence type="ECO:0000256" key="3">
    <source>
        <dbReference type="ARBA" id="ARBA00022801"/>
    </source>
</evidence>
<protein>
    <submittedName>
        <fullName evidence="6">Uncharacterized protein</fullName>
    </submittedName>
</protein>
<dbReference type="InterPro" id="IPR016965">
    <property type="entry name" value="Pase_PHOSPHO-typ"/>
</dbReference>
<dbReference type="Proteomes" id="UP000824469">
    <property type="component" value="Unassembled WGS sequence"/>
</dbReference>
<organism evidence="6 7">
    <name type="scientific">Taxus chinensis</name>
    <name type="common">Chinese yew</name>
    <name type="synonym">Taxus wallichiana var. chinensis</name>
    <dbReference type="NCBI Taxonomy" id="29808"/>
    <lineage>
        <taxon>Eukaryota</taxon>
        <taxon>Viridiplantae</taxon>
        <taxon>Streptophyta</taxon>
        <taxon>Embryophyta</taxon>
        <taxon>Tracheophyta</taxon>
        <taxon>Spermatophyta</taxon>
        <taxon>Pinopsida</taxon>
        <taxon>Pinidae</taxon>
        <taxon>Conifers II</taxon>
        <taxon>Cupressales</taxon>
        <taxon>Taxaceae</taxon>
        <taxon>Taxus</taxon>
    </lineage>
</organism>
<dbReference type="PIRSF" id="PIRSF031051">
    <property type="entry name" value="PyrdxlP_Pase_PHOSPHO2"/>
    <property type="match status" value="1"/>
</dbReference>
<dbReference type="InterPro" id="IPR006384">
    <property type="entry name" value="HAD_hydro_PyrdxlP_Pase-like"/>
</dbReference>
<reference evidence="6 7" key="1">
    <citation type="journal article" date="2021" name="Nat. Plants">
        <title>The Taxus genome provides insights into paclitaxel biosynthesis.</title>
        <authorList>
            <person name="Xiong X."/>
            <person name="Gou J."/>
            <person name="Liao Q."/>
            <person name="Li Y."/>
            <person name="Zhou Q."/>
            <person name="Bi G."/>
            <person name="Li C."/>
            <person name="Du R."/>
            <person name="Wang X."/>
            <person name="Sun T."/>
            <person name="Guo L."/>
            <person name="Liang H."/>
            <person name="Lu P."/>
            <person name="Wu Y."/>
            <person name="Zhang Z."/>
            <person name="Ro D.K."/>
            <person name="Shang Y."/>
            <person name="Huang S."/>
            <person name="Yan J."/>
        </authorList>
    </citation>
    <scope>NUCLEOTIDE SEQUENCE [LARGE SCALE GENOMIC DNA]</scope>
    <source>
        <strain evidence="6">Ta-2019</strain>
    </source>
</reference>
<dbReference type="SUPFAM" id="SSF56784">
    <property type="entry name" value="HAD-like"/>
    <property type="match status" value="1"/>
</dbReference>
<dbReference type="Gene3D" id="3.40.50.1000">
    <property type="entry name" value="HAD superfamily/HAD-like"/>
    <property type="match status" value="1"/>
</dbReference>
<dbReference type="InterPro" id="IPR023214">
    <property type="entry name" value="HAD_sf"/>
</dbReference>
<gene>
    <name evidence="6" type="ORF">KI387_014858</name>
</gene>
<accession>A0AA38CMR5</accession>
<comment type="caution">
    <text evidence="6">The sequence shown here is derived from an EMBL/GenBank/DDBJ whole genome shotgun (WGS) entry which is preliminary data.</text>
</comment>
<feature type="binding site" evidence="5">
    <location>
        <position position="132"/>
    </location>
    <ligand>
        <name>Mg(2+)</name>
        <dbReference type="ChEBI" id="CHEBI:18420"/>
    </ligand>
</feature>
<dbReference type="NCBIfam" id="TIGR01489">
    <property type="entry name" value="DKMTPPase-SF"/>
    <property type="match status" value="1"/>
</dbReference>
<keyword evidence="7" id="KW-1185">Reference proteome</keyword>
<dbReference type="OMA" id="QTMSAHE"/>
<feature type="non-terminal residue" evidence="6">
    <location>
        <position position="1"/>
    </location>
</feature>
<dbReference type="InterPro" id="IPR036412">
    <property type="entry name" value="HAD-like_sf"/>
</dbReference>
<keyword evidence="4 5" id="KW-0460">Magnesium</keyword>